<dbReference type="RefSeq" id="XP_035677302.1">
    <property type="nucleotide sequence ID" value="XM_035821409.1"/>
</dbReference>
<dbReference type="PANTHER" id="PTHR10642">
    <property type="entry name" value="RIBONUCLEASE H1"/>
    <property type="match status" value="1"/>
</dbReference>
<evidence type="ECO:0000313" key="4">
    <source>
        <dbReference type="Proteomes" id="UP000001554"/>
    </source>
</evidence>
<dbReference type="Pfam" id="PF00075">
    <property type="entry name" value="RNase_H"/>
    <property type="match status" value="1"/>
</dbReference>
<feature type="compositionally biased region" description="Basic residues" evidence="2">
    <location>
        <begin position="681"/>
        <end position="691"/>
    </location>
</feature>
<feature type="domain" description="RNase H type-1" evidence="3">
    <location>
        <begin position="36"/>
        <end position="177"/>
    </location>
</feature>
<feature type="compositionally biased region" description="Polar residues" evidence="2">
    <location>
        <begin position="586"/>
        <end position="595"/>
    </location>
</feature>
<feature type="compositionally biased region" description="Basic and acidic residues" evidence="2">
    <location>
        <begin position="338"/>
        <end position="347"/>
    </location>
</feature>
<feature type="compositionally biased region" description="Polar residues" evidence="2">
    <location>
        <begin position="606"/>
        <end position="626"/>
    </location>
</feature>
<proteinExistence type="inferred from homology"/>
<dbReference type="OrthoDB" id="6627400at2759"/>
<feature type="compositionally biased region" description="Low complexity" evidence="2">
    <location>
        <begin position="403"/>
        <end position="426"/>
    </location>
</feature>
<dbReference type="InterPro" id="IPR012337">
    <property type="entry name" value="RNaseH-like_sf"/>
</dbReference>
<dbReference type="AlphaFoldDB" id="A0A9J7L700"/>
<dbReference type="KEGG" id="bfo:118416319"/>
<feature type="compositionally biased region" description="Basic residues" evidence="2">
    <location>
        <begin position="427"/>
        <end position="437"/>
    </location>
</feature>
<feature type="compositionally biased region" description="Low complexity" evidence="2">
    <location>
        <begin position="798"/>
        <end position="812"/>
    </location>
</feature>
<feature type="compositionally biased region" description="Polar residues" evidence="2">
    <location>
        <begin position="717"/>
        <end position="738"/>
    </location>
</feature>
<dbReference type="PROSITE" id="PS50879">
    <property type="entry name" value="RNASE_H_1"/>
    <property type="match status" value="1"/>
</dbReference>
<feature type="compositionally biased region" description="Basic residues" evidence="2">
    <location>
        <begin position="746"/>
        <end position="756"/>
    </location>
</feature>
<dbReference type="GO" id="GO:0004523">
    <property type="term" value="F:RNA-DNA hybrid ribonuclease activity"/>
    <property type="evidence" value="ECO:0007669"/>
    <property type="project" value="InterPro"/>
</dbReference>
<feature type="region of interest" description="Disordered" evidence="2">
    <location>
        <begin position="335"/>
        <end position="931"/>
    </location>
</feature>
<dbReference type="PANTHER" id="PTHR10642:SF25">
    <property type="entry name" value="RNASE H TYPE-1 DOMAIN-CONTAINING PROTEIN"/>
    <property type="match status" value="1"/>
</dbReference>
<dbReference type="Gene3D" id="3.30.420.10">
    <property type="entry name" value="Ribonuclease H-like superfamily/Ribonuclease H"/>
    <property type="match status" value="1"/>
</dbReference>
<feature type="compositionally biased region" description="Polar residues" evidence="2">
    <location>
        <begin position="649"/>
        <end position="659"/>
    </location>
</feature>
<feature type="compositionally biased region" description="Basic and acidic residues" evidence="2">
    <location>
        <begin position="692"/>
        <end position="712"/>
    </location>
</feature>
<dbReference type="Proteomes" id="UP000001554">
    <property type="component" value="Chromosome 5"/>
</dbReference>
<reference evidence="5" key="2">
    <citation type="submission" date="2025-08" db="UniProtKB">
        <authorList>
            <consortium name="RefSeq"/>
        </authorList>
    </citation>
    <scope>IDENTIFICATION</scope>
    <source>
        <strain evidence="5">S238N-H82</strain>
        <tissue evidence="5">Testes</tissue>
    </source>
</reference>
<feature type="compositionally biased region" description="Basic and acidic residues" evidence="2">
    <location>
        <begin position="596"/>
        <end position="605"/>
    </location>
</feature>
<comment type="similarity">
    <text evidence="1">Belongs to the RNase H family.</text>
</comment>
<protein>
    <submittedName>
        <fullName evidence="5">Muscle M-line assembly protein unc-89-like</fullName>
    </submittedName>
</protein>
<dbReference type="InterPro" id="IPR002156">
    <property type="entry name" value="RNaseH_domain"/>
</dbReference>
<evidence type="ECO:0000256" key="1">
    <source>
        <dbReference type="ARBA" id="ARBA00005300"/>
    </source>
</evidence>
<dbReference type="GeneID" id="118416319"/>
<reference evidence="4" key="1">
    <citation type="journal article" date="2020" name="Nat. Ecol. Evol.">
        <title>Deeply conserved synteny resolves early events in vertebrate evolution.</title>
        <authorList>
            <person name="Simakov O."/>
            <person name="Marletaz F."/>
            <person name="Yue J.X."/>
            <person name="O'Connell B."/>
            <person name="Jenkins J."/>
            <person name="Brandt A."/>
            <person name="Calef R."/>
            <person name="Tung C.H."/>
            <person name="Huang T.K."/>
            <person name="Schmutz J."/>
            <person name="Satoh N."/>
            <person name="Yu J.K."/>
            <person name="Putnam N.H."/>
            <person name="Green R.E."/>
            <person name="Rokhsar D.S."/>
        </authorList>
    </citation>
    <scope>NUCLEOTIDE SEQUENCE [LARGE SCALE GENOMIC DNA]</scope>
    <source>
        <strain evidence="4">S238N-H82</strain>
    </source>
</reference>
<feature type="compositionally biased region" description="Polar residues" evidence="2">
    <location>
        <begin position="495"/>
        <end position="504"/>
    </location>
</feature>
<evidence type="ECO:0000259" key="3">
    <source>
        <dbReference type="PROSITE" id="PS50879"/>
    </source>
</evidence>
<name>A0A9J7L700_BRAFL</name>
<dbReference type="SUPFAM" id="SSF53098">
    <property type="entry name" value="Ribonuclease H-like"/>
    <property type="match status" value="1"/>
</dbReference>
<organism evidence="4 5">
    <name type="scientific">Branchiostoma floridae</name>
    <name type="common">Florida lancelet</name>
    <name type="synonym">Amphioxus</name>
    <dbReference type="NCBI Taxonomy" id="7739"/>
    <lineage>
        <taxon>Eukaryota</taxon>
        <taxon>Metazoa</taxon>
        <taxon>Chordata</taxon>
        <taxon>Cephalochordata</taxon>
        <taxon>Leptocardii</taxon>
        <taxon>Amphioxiformes</taxon>
        <taxon>Branchiostomatidae</taxon>
        <taxon>Branchiostoma</taxon>
    </lineage>
</organism>
<dbReference type="CDD" id="cd09276">
    <property type="entry name" value="Rnase_HI_RT_non_LTR"/>
    <property type="match status" value="1"/>
</dbReference>
<accession>A0A9J7L700</accession>
<evidence type="ECO:0000256" key="2">
    <source>
        <dbReference type="SAM" id="MobiDB-lite"/>
    </source>
</evidence>
<feature type="compositionally biased region" description="Polar residues" evidence="2">
    <location>
        <begin position="540"/>
        <end position="559"/>
    </location>
</feature>
<keyword evidence="4" id="KW-1185">Reference proteome</keyword>
<feature type="compositionally biased region" description="Polar residues" evidence="2">
    <location>
        <begin position="457"/>
        <end position="472"/>
    </location>
</feature>
<feature type="compositionally biased region" description="Polar residues" evidence="2">
    <location>
        <begin position="671"/>
        <end position="680"/>
    </location>
</feature>
<feature type="compositionally biased region" description="Basic and acidic residues" evidence="2">
    <location>
        <begin position="477"/>
        <end position="493"/>
    </location>
</feature>
<feature type="compositionally biased region" description="Basic residues" evidence="2">
    <location>
        <begin position="872"/>
        <end position="884"/>
    </location>
</feature>
<dbReference type="InterPro" id="IPR050092">
    <property type="entry name" value="RNase_H"/>
</dbReference>
<sequence>MGSIIGSFTATTITTGGKDKARGEILTILQDITSNNVPTTVIFTDGSALGNPGPTGCAAVVYENWGCSEPYAVRKPVASKSNNYEGELEGLHLAIDTITRRPTTSNKILLLCDCKSAIETVTGVQQVEAYNSLINTLRSKLSILKSKGYTIQITWCPGHMGIPGNEIADKEAKLAAEEARNCQNHTSWTKQQAMKHIESQAHERWNRRTKLNTRSEHMQKIATNMKKKGQTLGRRNTQVIINQLVSGHTRLNSYQNWMNPEISPSCANCGAVETTNHFLYHCPRYEKERQHMLLEVENIFETYNTAGDSRDTDITTLAGMREDLSEGINKQITSLEKPSLKSQEKKKQSVPMATKIGSLVEGKILPKLKKRHQQQQNQQGGNPCNKVPAADPDESDDQDSKLKSLSQQKQQVNTQQQQGGQKMSRSQVRRMKRRQKKAQMEQQAAGTQEVPEPVTGQFPTLENLLQSPSKLSQGKVEGSEQNKDKDKSTDKKNNGPKQSPSHTGMNIKVETPSQKQKAGNKEKESISPTNSWGMKDSTGKKASTPSTQVGQMEPQTGKTVNGGDMSSPVSKKKKIKKQQQSQEQSVTESPKSSKQTPEKQLDSDLKLSSPNAEAKSNQATTPSPVSKNKRKRPHATLEQPSPGLPVNPKQHSADSNKTTDALLKGDLEQVEVTQDESGNVSKKRRRKRRSKSKEPPSEGLAESKEDTEDSKKPVNVIQVNVIISPTGNGEQVGNTEGEISTPGDGKKKRKQRKAKKVVTPEKQEPHAPVEPSPKKPKLQNQPDLSGGAAKHAIEKQMSTSSVSPTSPTGEESSPAKKAKKKRKNPLVSEQGSGKKTAEENILSNAEETPAKKERLSVEQNEADTGAQPTGALKRRRRARGKRKRTTSEQSQSSETGASTTVKSGSEEGVTVSSAKLEHQHHLPSSCPTLPV</sequence>
<evidence type="ECO:0000313" key="5">
    <source>
        <dbReference type="RefSeq" id="XP_035677302.1"/>
    </source>
</evidence>
<gene>
    <name evidence="5" type="primary">LOC118416319</name>
</gene>
<feature type="compositionally biased region" description="Basic and acidic residues" evidence="2">
    <location>
        <begin position="758"/>
        <end position="767"/>
    </location>
</feature>
<feature type="compositionally biased region" description="Low complexity" evidence="2">
    <location>
        <begin position="887"/>
        <end position="900"/>
    </location>
</feature>
<dbReference type="GO" id="GO:0003676">
    <property type="term" value="F:nucleic acid binding"/>
    <property type="evidence" value="ECO:0007669"/>
    <property type="project" value="InterPro"/>
</dbReference>
<dbReference type="InterPro" id="IPR036397">
    <property type="entry name" value="RNaseH_sf"/>
</dbReference>